<dbReference type="Pfam" id="PF19327">
    <property type="entry name" value="Ap4A_phos_N"/>
    <property type="match status" value="1"/>
</dbReference>
<accession>A0A4R6EDG5</accession>
<evidence type="ECO:0000259" key="2">
    <source>
        <dbReference type="Pfam" id="PF09830"/>
    </source>
</evidence>
<dbReference type="InterPro" id="IPR043171">
    <property type="entry name" value="Ap4A_phos1/2-like"/>
</dbReference>
<sequence length="290" mass="31412">MTSQLQPDSDLARLLADCTERALESGALQPIRTEQTMVEEAGIRFSVRWVSSLAHKDAARVAAVSKRDPGFNPFLPPEPELTAAALGEHHLAVLNKYPVIANHLLIITRAFEAQTAPLTAGDFAALARVQGPLGGLGFYNGGTEAGASQAHKHLQWVPSPAGLEAFAPHLPQCRPGESGMVSVFDWAHCFVRLPASAWQAEDAGRTLRHCYVQACGLMGLSSAVDAIAPYNLLLTHEWLLLIPRSAEKWRDISVNALGYSGSLFVRRQEQIDELRAVGPFTVLRGVGLPR</sequence>
<keyword evidence="5" id="KW-1185">Reference proteome</keyword>
<reference evidence="4 5" key="1">
    <citation type="submission" date="2019-03" db="EMBL/GenBank/DDBJ databases">
        <title>Genomic Encyclopedia of Type Strains, Phase IV (KMG-IV): sequencing the most valuable type-strain genomes for metagenomic binning, comparative biology and taxonomic classification.</title>
        <authorList>
            <person name="Goeker M."/>
        </authorList>
    </citation>
    <scope>NUCLEOTIDE SEQUENCE [LARGE SCALE GENOMIC DNA]</scope>
    <source>
        <strain evidence="4 5">DSM 12121</strain>
    </source>
</reference>
<proteinExistence type="predicted"/>
<keyword evidence="4" id="KW-0808">Transferase</keyword>
<dbReference type="Proteomes" id="UP000295129">
    <property type="component" value="Unassembled WGS sequence"/>
</dbReference>
<feature type="active site" description="Nucleophile" evidence="1">
    <location>
        <position position="153"/>
    </location>
</feature>
<dbReference type="InterPro" id="IPR045759">
    <property type="entry name" value="Ap4A_phos1/2_N"/>
</dbReference>
<gene>
    <name evidence="4" type="ORF">C7389_102176</name>
</gene>
<dbReference type="InterPro" id="IPR019200">
    <property type="entry name" value="ATP_adenylylTrfase_C"/>
</dbReference>
<dbReference type="PANTHER" id="PTHR38420:SF1">
    <property type="entry name" value="PUTATIVE (AFU_ORTHOLOGUE AFUA_5G14690)-RELATED"/>
    <property type="match status" value="1"/>
</dbReference>
<dbReference type="SUPFAM" id="SSF54197">
    <property type="entry name" value="HIT-like"/>
    <property type="match status" value="1"/>
</dbReference>
<protein>
    <submittedName>
        <fullName evidence="4">ATP adenylyltransferase</fullName>
    </submittedName>
</protein>
<evidence type="ECO:0000313" key="5">
    <source>
        <dbReference type="Proteomes" id="UP000295129"/>
    </source>
</evidence>
<dbReference type="PIRSF" id="PIRSF000846">
    <property type="entry name" value="ATP_adenylyltr"/>
    <property type="match status" value="1"/>
</dbReference>
<feature type="domain" description="ATP adenylyltransferase C-terminal" evidence="2">
    <location>
        <begin position="184"/>
        <end position="289"/>
    </location>
</feature>
<dbReference type="RefSeq" id="WP_133588521.1">
    <property type="nucleotide sequence ID" value="NZ_SNVV01000002.1"/>
</dbReference>
<dbReference type="EMBL" id="SNVV01000002">
    <property type="protein sequence ID" value="TDN56240.1"/>
    <property type="molecule type" value="Genomic_DNA"/>
</dbReference>
<dbReference type="GO" id="GO:0003877">
    <property type="term" value="F:ATP:ADP adenylyltransferase activity"/>
    <property type="evidence" value="ECO:0007669"/>
    <property type="project" value="InterPro"/>
</dbReference>
<evidence type="ECO:0000313" key="4">
    <source>
        <dbReference type="EMBL" id="TDN56240.1"/>
    </source>
</evidence>
<dbReference type="GO" id="GO:0009117">
    <property type="term" value="P:nucleotide metabolic process"/>
    <property type="evidence" value="ECO:0007669"/>
    <property type="project" value="InterPro"/>
</dbReference>
<evidence type="ECO:0000259" key="3">
    <source>
        <dbReference type="Pfam" id="PF19327"/>
    </source>
</evidence>
<dbReference type="OrthoDB" id="421767at2"/>
<dbReference type="InterPro" id="IPR009163">
    <property type="entry name" value="Ap4A_phos1/2"/>
</dbReference>
<organism evidence="4 5">
    <name type="scientific">Azoarcus indigens</name>
    <dbReference type="NCBI Taxonomy" id="29545"/>
    <lineage>
        <taxon>Bacteria</taxon>
        <taxon>Pseudomonadati</taxon>
        <taxon>Pseudomonadota</taxon>
        <taxon>Betaproteobacteria</taxon>
        <taxon>Rhodocyclales</taxon>
        <taxon>Zoogloeaceae</taxon>
        <taxon>Azoarcus</taxon>
    </lineage>
</organism>
<keyword evidence="4" id="KW-0548">Nucleotidyltransferase</keyword>
<dbReference type="AlphaFoldDB" id="A0A4R6EDG5"/>
<feature type="domain" description="Ap4A phosphorylase 1/2 N-terminal" evidence="3">
    <location>
        <begin position="8"/>
        <end position="161"/>
    </location>
</feature>
<name>A0A4R6EDG5_9RHOO</name>
<dbReference type="GO" id="GO:0005524">
    <property type="term" value="F:ATP binding"/>
    <property type="evidence" value="ECO:0007669"/>
    <property type="project" value="InterPro"/>
</dbReference>
<dbReference type="Pfam" id="PF09830">
    <property type="entry name" value="ATP_transf"/>
    <property type="match status" value="1"/>
</dbReference>
<evidence type="ECO:0000256" key="1">
    <source>
        <dbReference type="PIRSR" id="PIRSR000846-1"/>
    </source>
</evidence>
<dbReference type="Gene3D" id="3.30.428.70">
    <property type="match status" value="1"/>
</dbReference>
<dbReference type="PANTHER" id="PTHR38420">
    <property type="entry name" value="AP-4-A PHOSPHORYLASE II"/>
    <property type="match status" value="1"/>
</dbReference>
<comment type="caution">
    <text evidence="4">The sequence shown here is derived from an EMBL/GenBank/DDBJ whole genome shotgun (WGS) entry which is preliminary data.</text>
</comment>
<dbReference type="InterPro" id="IPR036265">
    <property type="entry name" value="HIT-like_sf"/>
</dbReference>